<protein>
    <submittedName>
        <fullName evidence="1">YjfB family protein</fullName>
    </submittedName>
</protein>
<keyword evidence="2" id="KW-1185">Reference proteome</keyword>
<organism evidence="1 2">
    <name type="scientific">Marinobacter xestospongiae</name>
    <dbReference type="NCBI Taxonomy" id="994319"/>
    <lineage>
        <taxon>Bacteria</taxon>
        <taxon>Pseudomonadati</taxon>
        <taxon>Pseudomonadota</taxon>
        <taxon>Gammaproteobacteria</taxon>
        <taxon>Pseudomonadales</taxon>
        <taxon>Marinobacteraceae</taxon>
        <taxon>Marinobacter</taxon>
    </lineage>
</organism>
<reference evidence="1 2" key="1">
    <citation type="submission" date="2023-10" db="EMBL/GenBank/DDBJ databases">
        <title>Characteristics and mechanism of a salt-tolerant marine origin heterotrophic nitrifying- aerobic denitrifying bacteria Marinobacter xestospongiae HN1.</title>
        <authorList>
            <person name="Qi R."/>
        </authorList>
    </citation>
    <scope>NUCLEOTIDE SEQUENCE [LARGE SCALE GENOMIC DNA]</scope>
    <source>
        <strain evidence="1 2">HN1</strain>
    </source>
</reference>
<dbReference type="EMBL" id="JAWIIJ010000008">
    <property type="protein sequence ID" value="MDV2079577.1"/>
    <property type="molecule type" value="Genomic_DNA"/>
</dbReference>
<proteinExistence type="predicted"/>
<name>A0ABU3W057_9GAMM</name>
<dbReference type="Pfam" id="PF14070">
    <property type="entry name" value="YjfB_motility"/>
    <property type="match status" value="1"/>
</dbReference>
<comment type="caution">
    <text evidence="1">The sequence shown here is derived from an EMBL/GenBank/DDBJ whole genome shotgun (WGS) entry which is preliminary data.</text>
</comment>
<accession>A0ABU3W057</accession>
<evidence type="ECO:0000313" key="2">
    <source>
        <dbReference type="Proteomes" id="UP001269819"/>
    </source>
</evidence>
<sequence>MDVSSIASYASLQSQGQVREQVQLSVLKTAQDMASQGAMQLLDSVAQTAPVSTASSNPNVGNNIDVRA</sequence>
<evidence type="ECO:0000313" key="1">
    <source>
        <dbReference type="EMBL" id="MDV2079577.1"/>
    </source>
</evidence>
<dbReference type="RefSeq" id="WP_227172967.1">
    <property type="nucleotide sequence ID" value="NZ_BAABBC010000012.1"/>
</dbReference>
<gene>
    <name evidence="1" type="ORF">RYS15_12860</name>
</gene>
<dbReference type="InterPro" id="IPR025906">
    <property type="entry name" value="YjfB_motility"/>
</dbReference>
<dbReference type="Proteomes" id="UP001269819">
    <property type="component" value="Unassembled WGS sequence"/>
</dbReference>